<evidence type="ECO:0000256" key="7">
    <source>
        <dbReference type="ARBA" id="ARBA00023136"/>
    </source>
</evidence>
<keyword evidence="10" id="KW-1185">Reference proteome</keyword>
<dbReference type="RefSeq" id="WP_048694881.1">
    <property type="nucleotide sequence ID" value="NZ_HG764815.1"/>
</dbReference>
<feature type="transmembrane region" description="Helical" evidence="8">
    <location>
        <begin position="274"/>
        <end position="299"/>
    </location>
</feature>
<evidence type="ECO:0000256" key="4">
    <source>
        <dbReference type="ARBA" id="ARBA00022475"/>
    </source>
</evidence>
<evidence type="ECO:0000256" key="5">
    <source>
        <dbReference type="ARBA" id="ARBA00022692"/>
    </source>
</evidence>
<dbReference type="AlphaFoldDB" id="W6JYR1"/>
<evidence type="ECO:0000256" key="8">
    <source>
        <dbReference type="SAM" id="Phobius"/>
    </source>
</evidence>
<proteinExistence type="inferred from homology"/>
<dbReference type="PANTHER" id="PTHR36838:SF1">
    <property type="entry name" value="SLR1864 PROTEIN"/>
    <property type="match status" value="1"/>
</dbReference>
<dbReference type="PANTHER" id="PTHR36838">
    <property type="entry name" value="AUXIN EFFLUX CARRIER FAMILY PROTEIN"/>
    <property type="match status" value="1"/>
</dbReference>
<dbReference type="OrthoDB" id="3238001at2"/>
<evidence type="ECO:0000313" key="9">
    <source>
        <dbReference type="EMBL" id="CCH74272.1"/>
    </source>
</evidence>
<dbReference type="STRING" id="1193182.BN11_420002"/>
<evidence type="ECO:0000313" key="10">
    <source>
        <dbReference type="Proteomes" id="UP000035763"/>
    </source>
</evidence>
<comment type="caution">
    <text evidence="9">The sequence shown here is derived from an EMBL/GenBank/DDBJ whole genome shotgun (WGS) entry which is preliminary data.</text>
</comment>
<keyword evidence="7 8" id="KW-0472">Membrane</keyword>
<sequence length="304" mass="31401">MALLRALFDVILPVVLVAGVGAVLARRFTLDRATITKIALNALTPALALQTVLTTKVSGTVGIRLALGFVALTVLAAGLGWLGTIGSPGRTRRSAAVAVAIGNNGNMGLPIGLFALGQEGLDQSVLIFVLSVVMTFLLAPALYGAHEGWRGAVWNVLRLPTIWAIAIGLGIRVTHVTLPTGVSRGIELLSAATLPMILLTLGIQLGMTGRVRVTRPVLTASMLRVLVLPALAIPLGLAIGLRGVPLQAFVLSSAMPTAVNAFILATEYDGDVEFVAHTVTVSTLLSFVTAGVTTALLPWTGGLG</sequence>
<keyword evidence="5 8" id="KW-0812">Transmembrane</keyword>
<accession>W6JYR1</accession>
<feature type="transmembrane region" description="Helical" evidence="8">
    <location>
        <begin position="123"/>
        <end position="144"/>
    </location>
</feature>
<dbReference type="GO" id="GO:0005886">
    <property type="term" value="C:plasma membrane"/>
    <property type="evidence" value="ECO:0007669"/>
    <property type="project" value="UniProtKB-SubCell"/>
</dbReference>
<dbReference type="Pfam" id="PF03547">
    <property type="entry name" value="Mem_trans"/>
    <property type="match status" value="1"/>
</dbReference>
<feature type="transmembrane region" description="Helical" evidence="8">
    <location>
        <begin position="6"/>
        <end position="26"/>
    </location>
</feature>
<evidence type="ECO:0000256" key="3">
    <source>
        <dbReference type="ARBA" id="ARBA00022448"/>
    </source>
</evidence>
<feature type="transmembrane region" description="Helical" evidence="8">
    <location>
        <begin position="246"/>
        <end position="265"/>
    </location>
</feature>
<dbReference type="InterPro" id="IPR038770">
    <property type="entry name" value="Na+/solute_symporter_sf"/>
</dbReference>
<keyword evidence="4" id="KW-1003">Cell membrane</keyword>
<feature type="transmembrane region" description="Helical" evidence="8">
    <location>
        <begin position="156"/>
        <end position="174"/>
    </location>
</feature>
<dbReference type="GO" id="GO:0055085">
    <property type="term" value="P:transmembrane transport"/>
    <property type="evidence" value="ECO:0007669"/>
    <property type="project" value="InterPro"/>
</dbReference>
<dbReference type="Proteomes" id="UP000035763">
    <property type="component" value="Unassembled WGS sequence"/>
</dbReference>
<feature type="transmembrane region" description="Helical" evidence="8">
    <location>
        <begin position="186"/>
        <end position="205"/>
    </location>
</feature>
<organism evidence="9 10">
    <name type="scientific">Nostocoides australiense Ben110</name>
    <dbReference type="NCBI Taxonomy" id="1193182"/>
    <lineage>
        <taxon>Bacteria</taxon>
        <taxon>Bacillati</taxon>
        <taxon>Actinomycetota</taxon>
        <taxon>Actinomycetes</taxon>
        <taxon>Micrococcales</taxon>
        <taxon>Intrasporangiaceae</taxon>
        <taxon>Nostocoides</taxon>
    </lineage>
</organism>
<feature type="transmembrane region" description="Helical" evidence="8">
    <location>
        <begin position="61"/>
        <end position="83"/>
    </location>
</feature>
<dbReference type="EMBL" id="CAJA01000357">
    <property type="protein sequence ID" value="CCH74272.1"/>
    <property type="molecule type" value="Genomic_DNA"/>
</dbReference>
<evidence type="ECO:0000256" key="6">
    <source>
        <dbReference type="ARBA" id="ARBA00022989"/>
    </source>
</evidence>
<protein>
    <submittedName>
        <fullName evidence="9">Auxin Efflux Carrier</fullName>
    </submittedName>
</protein>
<comment type="subcellular location">
    <subcellularLocation>
        <location evidence="1">Cell membrane</location>
        <topology evidence="1">Multi-pass membrane protein</topology>
    </subcellularLocation>
</comment>
<dbReference type="Gene3D" id="1.20.1530.20">
    <property type="match status" value="1"/>
</dbReference>
<reference evidence="9 10" key="1">
    <citation type="journal article" date="2013" name="ISME J.">
        <title>A metabolic model for members of the genus Tetrasphaera involved in enhanced biological phosphorus removal.</title>
        <authorList>
            <person name="Kristiansen R."/>
            <person name="Nguyen H.T.T."/>
            <person name="Saunders A.M."/>
            <person name="Nielsen J.L."/>
            <person name="Wimmer R."/>
            <person name="Le V.Q."/>
            <person name="McIlroy S.J."/>
            <person name="Petrovski S."/>
            <person name="Seviour R.J."/>
            <person name="Calteau A."/>
            <person name="Nielsen K.L."/>
            <person name="Nielsen P.H."/>
        </authorList>
    </citation>
    <scope>NUCLEOTIDE SEQUENCE [LARGE SCALE GENOMIC DNA]</scope>
    <source>
        <strain evidence="9 10">Ben110</strain>
    </source>
</reference>
<evidence type="ECO:0000256" key="2">
    <source>
        <dbReference type="ARBA" id="ARBA00010145"/>
    </source>
</evidence>
<comment type="similarity">
    <text evidence="2">Belongs to the auxin efflux carrier (TC 2.A.69) family.</text>
</comment>
<keyword evidence="6 8" id="KW-1133">Transmembrane helix</keyword>
<evidence type="ECO:0000256" key="1">
    <source>
        <dbReference type="ARBA" id="ARBA00004651"/>
    </source>
</evidence>
<name>W6JYR1_9MICO</name>
<feature type="transmembrane region" description="Helical" evidence="8">
    <location>
        <begin position="95"/>
        <end position="117"/>
    </location>
</feature>
<feature type="transmembrane region" description="Helical" evidence="8">
    <location>
        <begin position="217"/>
        <end position="240"/>
    </location>
</feature>
<dbReference type="InterPro" id="IPR004776">
    <property type="entry name" value="Mem_transp_PIN-like"/>
</dbReference>
<keyword evidence="3" id="KW-0813">Transport</keyword>
<gene>
    <name evidence="9" type="ORF">BN11_420002</name>
</gene>